<proteinExistence type="predicted"/>
<dbReference type="Proteomes" id="UP000196258">
    <property type="component" value="Unassembled WGS sequence"/>
</dbReference>
<organism evidence="1 2">
    <name type="scientific">Thomasclavelia spiroformis</name>
    <dbReference type="NCBI Taxonomy" id="29348"/>
    <lineage>
        <taxon>Bacteria</taxon>
        <taxon>Bacillati</taxon>
        <taxon>Bacillota</taxon>
        <taxon>Erysipelotrichia</taxon>
        <taxon>Erysipelotrichales</taxon>
        <taxon>Coprobacillaceae</taxon>
        <taxon>Thomasclavelia</taxon>
    </lineage>
</organism>
<gene>
    <name evidence="1" type="ORF">B5E91_07030</name>
</gene>
<name>A0A1Y4QIH2_9FIRM</name>
<comment type="caution">
    <text evidence="1">The sequence shown here is derived from an EMBL/GenBank/DDBJ whole genome shotgun (WGS) entry which is preliminary data.</text>
</comment>
<accession>A0A1Y4QIH2</accession>
<protein>
    <submittedName>
        <fullName evidence="1">Uncharacterized protein</fullName>
    </submittedName>
</protein>
<sequence>MTMGYLEIHYEPECTDSVLTCIGLGYGKFLSDLAFTADSEYKQDDDYPETLFHERMSDLLEDLAEDYLEMPLLFSVELPAHMANLLGCLFRYTFLVMDREHFRKVCREYEIDKDIARKCLSRDTDCIVVYTGMTRIG</sequence>
<dbReference type="EMBL" id="NFLB01000007">
    <property type="protein sequence ID" value="OUQ05069.1"/>
    <property type="molecule type" value="Genomic_DNA"/>
</dbReference>
<reference evidence="2" key="1">
    <citation type="submission" date="2017-04" db="EMBL/GenBank/DDBJ databases">
        <title>Function of individual gut microbiota members based on whole genome sequencing of pure cultures obtained from chicken caecum.</title>
        <authorList>
            <person name="Medvecky M."/>
            <person name="Cejkova D."/>
            <person name="Polansky O."/>
            <person name="Karasova D."/>
            <person name="Kubasova T."/>
            <person name="Cizek A."/>
            <person name="Rychlik I."/>
        </authorList>
    </citation>
    <scope>NUCLEOTIDE SEQUENCE [LARGE SCALE GENOMIC DNA]</scope>
    <source>
        <strain evidence="2">An149</strain>
    </source>
</reference>
<evidence type="ECO:0000313" key="1">
    <source>
        <dbReference type="EMBL" id="OUQ05069.1"/>
    </source>
</evidence>
<evidence type="ECO:0000313" key="2">
    <source>
        <dbReference type="Proteomes" id="UP000196258"/>
    </source>
</evidence>
<dbReference type="AlphaFoldDB" id="A0A1Y4QIH2"/>